<dbReference type="PROSITE" id="PS51257">
    <property type="entry name" value="PROKAR_LIPOPROTEIN"/>
    <property type="match status" value="1"/>
</dbReference>
<dbReference type="InterPro" id="IPR006179">
    <property type="entry name" value="5_nucleotidase/apyrase"/>
</dbReference>
<proteinExistence type="predicted"/>
<feature type="chain" id="PRO_5046029223" description="5'-Nucleotidase C-terminal domain-containing protein" evidence="1">
    <location>
        <begin position="20"/>
        <end position="252"/>
    </location>
</feature>
<dbReference type="EMBL" id="MBUA01000030">
    <property type="protein sequence ID" value="MBC6492967.1"/>
    <property type="molecule type" value="Genomic_DNA"/>
</dbReference>
<dbReference type="InterPro" id="IPR008334">
    <property type="entry name" value="5'-Nucleotdase_C"/>
</dbReference>
<evidence type="ECO:0000313" key="4">
    <source>
        <dbReference type="Proteomes" id="UP000765802"/>
    </source>
</evidence>
<evidence type="ECO:0000256" key="1">
    <source>
        <dbReference type="SAM" id="SignalP"/>
    </source>
</evidence>
<feature type="domain" description="5'-Nucleotidase C-terminal" evidence="2">
    <location>
        <begin position="68"/>
        <end position="210"/>
    </location>
</feature>
<dbReference type="InterPro" id="IPR036907">
    <property type="entry name" value="5'-Nucleotdase_C_sf"/>
</dbReference>
<dbReference type="RefSeq" id="WP_187258287.1">
    <property type="nucleotide sequence ID" value="NZ_JBHULF010000005.1"/>
</dbReference>
<keyword evidence="1" id="KW-0732">Signal</keyword>
<dbReference type="PRINTS" id="PR01607">
    <property type="entry name" value="APYRASEFAMLY"/>
</dbReference>
<reference evidence="3 4" key="1">
    <citation type="submission" date="2016-07" db="EMBL/GenBank/DDBJ databases">
        <title>Genome analysis of Flavihumibacter stibioxidans YS-17.</title>
        <authorList>
            <person name="Shi K."/>
            <person name="Han Y."/>
            <person name="Wang G."/>
        </authorList>
    </citation>
    <scope>NUCLEOTIDE SEQUENCE [LARGE SCALE GENOMIC DNA]</scope>
    <source>
        <strain evidence="3 4">YS-17</strain>
    </source>
</reference>
<dbReference type="PANTHER" id="PTHR11575:SF24">
    <property type="entry name" value="5'-NUCLEOTIDASE"/>
    <property type="match status" value="1"/>
</dbReference>
<sequence>MSKFSRSVLQASAVLLALAFTACNRYYQPASMQYDKLRITQDAPRSAAIGELLRPYSDSVNASMNTVIGETAVVLEKKQPEGVLGNLLADAVKSEAGKLYGVKVDIAFINYGGIRLHQLPAGPLTLGKVYELMPFDNIMIIQRLKGSVLQELLDNVASRGGWPGSGVSYIIKDKKATEVKVGGLPLDYSATYIVANSDYVASGGDNCDMLRSIPQENKGVLVRDALISYLGAFAKRGEKINASLENRVQYAQ</sequence>
<dbReference type="Proteomes" id="UP000765802">
    <property type="component" value="Unassembled WGS sequence"/>
</dbReference>
<feature type="signal peptide" evidence="1">
    <location>
        <begin position="1"/>
        <end position="19"/>
    </location>
</feature>
<evidence type="ECO:0000313" key="3">
    <source>
        <dbReference type="EMBL" id="MBC6492967.1"/>
    </source>
</evidence>
<comment type="caution">
    <text evidence="3">The sequence shown here is derived from an EMBL/GenBank/DDBJ whole genome shotgun (WGS) entry which is preliminary data.</text>
</comment>
<dbReference type="Pfam" id="PF02872">
    <property type="entry name" value="5_nucleotid_C"/>
    <property type="match status" value="1"/>
</dbReference>
<gene>
    <name evidence="3" type="ORF">BC349_18075</name>
</gene>
<keyword evidence="4" id="KW-1185">Reference proteome</keyword>
<dbReference type="Gene3D" id="3.90.780.10">
    <property type="entry name" value="5'-Nucleotidase, C-terminal domain"/>
    <property type="match status" value="1"/>
</dbReference>
<name>A0ABR7MDD3_9BACT</name>
<dbReference type="SUPFAM" id="SSF55816">
    <property type="entry name" value="5'-nucleotidase (syn. UDP-sugar hydrolase), C-terminal domain"/>
    <property type="match status" value="1"/>
</dbReference>
<dbReference type="PANTHER" id="PTHR11575">
    <property type="entry name" value="5'-NUCLEOTIDASE-RELATED"/>
    <property type="match status" value="1"/>
</dbReference>
<accession>A0ABR7MDD3</accession>
<protein>
    <recommendedName>
        <fullName evidence="2">5'-Nucleotidase C-terminal domain-containing protein</fullName>
    </recommendedName>
</protein>
<evidence type="ECO:0000259" key="2">
    <source>
        <dbReference type="Pfam" id="PF02872"/>
    </source>
</evidence>
<organism evidence="3 4">
    <name type="scientific">Flavihumibacter stibioxidans</name>
    <dbReference type="NCBI Taxonomy" id="1834163"/>
    <lineage>
        <taxon>Bacteria</taxon>
        <taxon>Pseudomonadati</taxon>
        <taxon>Bacteroidota</taxon>
        <taxon>Chitinophagia</taxon>
        <taxon>Chitinophagales</taxon>
        <taxon>Chitinophagaceae</taxon>
        <taxon>Flavihumibacter</taxon>
    </lineage>
</organism>